<sequence length="77" mass="8266">MGPLAATHGKRVQRMLPGSAGCRTVAARGANVLWRIVHSRLSRTGAARDHRHTRRPARVDEAATGPAVMLTTGTTIR</sequence>
<evidence type="ECO:0000313" key="3">
    <source>
        <dbReference type="Proteomes" id="UP000494174"/>
    </source>
</evidence>
<dbReference type="Proteomes" id="UP000494174">
    <property type="component" value="Unassembled WGS sequence"/>
</dbReference>
<feature type="region of interest" description="Disordered" evidence="1">
    <location>
        <begin position="42"/>
        <end position="77"/>
    </location>
</feature>
<dbReference type="EMBL" id="CABVPU010000020">
    <property type="protein sequence ID" value="VWC01080.1"/>
    <property type="molecule type" value="Genomic_DNA"/>
</dbReference>
<evidence type="ECO:0000256" key="1">
    <source>
        <dbReference type="SAM" id="MobiDB-lite"/>
    </source>
</evidence>
<evidence type="ECO:0000313" key="2">
    <source>
        <dbReference type="EMBL" id="VWC01080.1"/>
    </source>
</evidence>
<protein>
    <submittedName>
        <fullName evidence="2">Uncharacterized protein</fullName>
    </submittedName>
</protein>
<organism evidence="2 3">
    <name type="scientific">Burkholderia lata (strain ATCC 17760 / DSM 23089 / LMG 22485 / NCIMB 9086 / R18194 / 383)</name>
    <dbReference type="NCBI Taxonomy" id="482957"/>
    <lineage>
        <taxon>Bacteria</taxon>
        <taxon>Pseudomonadati</taxon>
        <taxon>Pseudomonadota</taxon>
        <taxon>Betaproteobacteria</taxon>
        <taxon>Burkholderiales</taxon>
        <taxon>Burkholderiaceae</taxon>
        <taxon>Burkholderia</taxon>
        <taxon>Burkholderia cepacia complex</taxon>
    </lineage>
</organism>
<dbReference type="AlphaFoldDB" id="A0A6P2P0X5"/>
<gene>
    <name evidence="2" type="ORF">BLA15945_04905</name>
</gene>
<accession>A0A6P2P0X5</accession>
<proteinExistence type="predicted"/>
<reference evidence="2 3" key="1">
    <citation type="submission" date="2019-09" db="EMBL/GenBank/DDBJ databases">
        <authorList>
            <person name="Depoorter E."/>
        </authorList>
    </citation>
    <scope>NUCLEOTIDE SEQUENCE [LARGE SCALE GENOMIC DNA]</scope>
    <source>
        <strain evidence="2">R-15945</strain>
    </source>
</reference>
<name>A0A6P2P0X5_BURL3</name>